<dbReference type="Gene3D" id="3.20.20.70">
    <property type="entry name" value="Aldolase class I"/>
    <property type="match status" value="1"/>
</dbReference>
<keyword evidence="5" id="KW-0411">Iron-sulfur</keyword>
<dbReference type="InterPro" id="IPR007197">
    <property type="entry name" value="rSAM"/>
</dbReference>
<dbReference type="SFLD" id="SFLDG01082">
    <property type="entry name" value="B12-binding_domain_containing"/>
    <property type="match status" value="1"/>
</dbReference>
<evidence type="ECO:0000256" key="5">
    <source>
        <dbReference type="ARBA" id="ARBA00023014"/>
    </source>
</evidence>
<dbReference type="SMART" id="SM00729">
    <property type="entry name" value="Elp3"/>
    <property type="match status" value="1"/>
</dbReference>
<dbReference type="InterPro" id="IPR013785">
    <property type="entry name" value="Aldolase_TIM"/>
</dbReference>
<comment type="cofactor">
    <cofactor evidence="1">
        <name>[4Fe-4S] cluster</name>
        <dbReference type="ChEBI" id="CHEBI:49883"/>
    </cofactor>
</comment>
<keyword evidence="4" id="KW-0408">Iron</keyword>
<evidence type="ECO:0000256" key="2">
    <source>
        <dbReference type="ARBA" id="ARBA00022691"/>
    </source>
</evidence>
<sequence>MNLIYDMPLFRPPSEGDNLIIQATLGCSFNQCSFCAMYRSKDYVERPLNAVFADIHQAAADWPDAQRVFLADGDALALPTEHLLAILHELATALPRLTRVSCYATPGNIQRKSAGELALLREHKLSLLYFGLESGSDLILKKITKGATQRRMAEVLHKAHASGMKVSATVILGLGGTQHSDEYIDGTIALLNSAPVTYLSTLQLYLDESIAEEFRRKYGEPFEMPDDLAILKEQERLISGLNPPQPVIFRSNHASNALALAGNLPRDKEKLLLQLREAVAGHRPLRPYFMRGL</sequence>
<dbReference type="PROSITE" id="PS51918">
    <property type="entry name" value="RADICAL_SAM"/>
    <property type="match status" value="1"/>
</dbReference>
<feature type="domain" description="Radical SAM core" evidence="6">
    <location>
        <begin position="11"/>
        <end position="244"/>
    </location>
</feature>
<dbReference type="CDD" id="cd01335">
    <property type="entry name" value="Radical_SAM"/>
    <property type="match status" value="1"/>
</dbReference>
<dbReference type="EC" id="1.3.99.-" evidence="7"/>
<accession>A0A1J5S9I1</accession>
<dbReference type="PANTHER" id="PTHR43409:SF4">
    <property type="entry name" value="RADICAL SAM SUPERFAMILY PROTEIN"/>
    <property type="match status" value="1"/>
</dbReference>
<name>A0A1J5S9I1_9ZZZZ</name>
<dbReference type="Pfam" id="PF04055">
    <property type="entry name" value="Radical_SAM"/>
    <property type="match status" value="1"/>
</dbReference>
<organism evidence="7">
    <name type="scientific">mine drainage metagenome</name>
    <dbReference type="NCBI Taxonomy" id="410659"/>
    <lineage>
        <taxon>unclassified sequences</taxon>
        <taxon>metagenomes</taxon>
        <taxon>ecological metagenomes</taxon>
    </lineage>
</organism>
<dbReference type="SUPFAM" id="SSF102114">
    <property type="entry name" value="Radical SAM enzymes"/>
    <property type="match status" value="1"/>
</dbReference>
<gene>
    <name evidence="7" type="primary">hemN_10</name>
    <name evidence="7" type="ORF">GALL_132040</name>
</gene>
<proteinExistence type="predicted"/>
<comment type="caution">
    <text evidence="7">The sequence shown here is derived from an EMBL/GenBank/DDBJ whole genome shotgun (WGS) entry which is preliminary data.</text>
</comment>
<keyword evidence="2" id="KW-0949">S-adenosyl-L-methionine</keyword>
<protein>
    <submittedName>
        <fullName evidence="7">Oxygen-independent coproporphyrinogen-III oxidase-like protein YqeR</fullName>
        <ecNumber evidence="7">1.3.99.-</ecNumber>
    </submittedName>
</protein>
<dbReference type="PANTHER" id="PTHR43409">
    <property type="entry name" value="ANAEROBIC MAGNESIUM-PROTOPORPHYRIN IX MONOMETHYL ESTER CYCLASE-RELATED"/>
    <property type="match status" value="1"/>
</dbReference>
<keyword evidence="7" id="KW-0560">Oxidoreductase</keyword>
<evidence type="ECO:0000256" key="1">
    <source>
        <dbReference type="ARBA" id="ARBA00001966"/>
    </source>
</evidence>
<dbReference type="GO" id="GO:0046872">
    <property type="term" value="F:metal ion binding"/>
    <property type="evidence" value="ECO:0007669"/>
    <property type="project" value="UniProtKB-KW"/>
</dbReference>
<evidence type="ECO:0000256" key="3">
    <source>
        <dbReference type="ARBA" id="ARBA00022723"/>
    </source>
</evidence>
<evidence type="ECO:0000256" key="4">
    <source>
        <dbReference type="ARBA" id="ARBA00023004"/>
    </source>
</evidence>
<keyword evidence="3" id="KW-0479">Metal-binding</keyword>
<dbReference type="SFLD" id="SFLDS00029">
    <property type="entry name" value="Radical_SAM"/>
    <property type="match status" value="1"/>
</dbReference>
<dbReference type="AlphaFoldDB" id="A0A1J5S9I1"/>
<dbReference type="InterPro" id="IPR006638">
    <property type="entry name" value="Elp3/MiaA/NifB-like_rSAM"/>
</dbReference>
<evidence type="ECO:0000259" key="6">
    <source>
        <dbReference type="PROSITE" id="PS51918"/>
    </source>
</evidence>
<dbReference type="GO" id="GO:0016491">
    <property type="term" value="F:oxidoreductase activity"/>
    <property type="evidence" value="ECO:0007669"/>
    <property type="project" value="UniProtKB-KW"/>
</dbReference>
<dbReference type="EMBL" id="MLJW01000055">
    <property type="protein sequence ID" value="OIR04818.1"/>
    <property type="molecule type" value="Genomic_DNA"/>
</dbReference>
<dbReference type="GO" id="GO:0051536">
    <property type="term" value="F:iron-sulfur cluster binding"/>
    <property type="evidence" value="ECO:0007669"/>
    <property type="project" value="UniProtKB-KW"/>
</dbReference>
<reference evidence="7" key="1">
    <citation type="submission" date="2016-10" db="EMBL/GenBank/DDBJ databases">
        <title>Sequence of Gallionella enrichment culture.</title>
        <authorList>
            <person name="Poehlein A."/>
            <person name="Muehling M."/>
            <person name="Daniel R."/>
        </authorList>
    </citation>
    <scope>NUCLEOTIDE SEQUENCE</scope>
</reference>
<evidence type="ECO:0000313" key="7">
    <source>
        <dbReference type="EMBL" id="OIR04818.1"/>
    </source>
</evidence>
<dbReference type="InterPro" id="IPR051198">
    <property type="entry name" value="BchE-like"/>
</dbReference>
<dbReference type="InterPro" id="IPR058240">
    <property type="entry name" value="rSAM_sf"/>
</dbReference>
<dbReference type="SFLD" id="SFLDG01095">
    <property type="entry name" value="Uncharacterised_Radical_SAM_Su"/>
    <property type="match status" value="1"/>
</dbReference>